<sequence>MKGGQNNPGQDEFNKAHDFDNPYGIDYSKVNNNEINNPYGTSATSGYPPSTSSTGSYPNHYGDDFRTFETSGQKPDQEKYHNSEMSSNYDAYNDQLNQPNQNFDAMHNQYNPYTPQENSQGLNGEGFNPHSFGYQEPIQNNSYMGTEGPDPSGLNPYSSNLLTKPKDYKPEAKSYKNVQIHERAKGVPVLLSITKNQRKILERQIISLYPDILNPGEAENVKHCTFLSQLSGFGLIFGTPYSLILFQRATQEASGSSLRYRMMNRAFFLQILILGSSYYTYRNAVTTLDKYSQKYLRNLGDEEIMNFEKQDPKIINKKANGE</sequence>
<evidence type="ECO:0000313" key="3">
    <source>
        <dbReference type="Proteomes" id="UP001295684"/>
    </source>
</evidence>
<keyword evidence="3" id="KW-1185">Reference proteome</keyword>
<gene>
    <name evidence="2" type="ORF">ECRASSUSDP1_LOCUS14249</name>
</gene>
<organism evidence="2 3">
    <name type="scientific">Euplotes crassus</name>
    <dbReference type="NCBI Taxonomy" id="5936"/>
    <lineage>
        <taxon>Eukaryota</taxon>
        <taxon>Sar</taxon>
        <taxon>Alveolata</taxon>
        <taxon>Ciliophora</taxon>
        <taxon>Intramacronucleata</taxon>
        <taxon>Spirotrichea</taxon>
        <taxon>Hypotrichia</taxon>
        <taxon>Euplotida</taxon>
        <taxon>Euplotidae</taxon>
        <taxon>Moneuplotes</taxon>
    </lineage>
</organism>
<proteinExistence type="predicted"/>
<name>A0AAD1XHQ1_EUPCR</name>
<accession>A0AAD1XHQ1</accession>
<feature type="region of interest" description="Disordered" evidence="1">
    <location>
        <begin position="1"/>
        <end position="82"/>
    </location>
</feature>
<feature type="compositionally biased region" description="Low complexity" evidence="1">
    <location>
        <begin position="40"/>
        <end position="58"/>
    </location>
</feature>
<protein>
    <submittedName>
        <fullName evidence="2">Uncharacterized protein</fullName>
    </submittedName>
</protein>
<comment type="caution">
    <text evidence="2">The sequence shown here is derived from an EMBL/GenBank/DDBJ whole genome shotgun (WGS) entry which is preliminary data.</text>
</comment>
<reference evidence="2" key="1">
    <citation type="submission" date="2023-07" db="EMBL/GenBank/DDBJ databases">
        <authorList>
            <consortium name="AG Swart"/>
            <person name="Singh M."/>
            <person name="Singh A."/>
            <person name="Seah K."/>
            <person name="Emmerich C."/>
        </authorList>
    </citation>
    <scope>NUCLEOTIDE SEQUENCE</scope>
    <source>
        <strain evidence="2">DP1</strain>
    </source>
</reference>
<evidence type="ECO:0000256" key="1">
    <source>
        <dbReference type="SAM" id="MobiDB-lite"/>
    </source>
</evidence>
<dbReference type="Proteomes" id="UP001295684">
    <property type="component" value="Unassembled WGS sequence"/>
</dbReference>
<evidence type="ECO:0000313" key="2">
    <source>
        <dbReference type="EMBL" id="CAI2372912.1"/>
    </source>
</evidence>
<dbReference type="AlphaFoldDB" id="A0AAD1XHQ1"/>
<dbReference type="EMBL" id="CAMPGE010014230">
    <property type="protein sequence ID" value="CAI2372912.1"/>
    <property type="molecule type" value="Genomic_DNA"/>
</dbReference>
<feature type="compositionally biased region" description="Polar residues" evidence="1">
    <location>
        <begin position="29"/>
        <end position="39"/>
    </location>
</feature>